<dbReference type="AlphaFoldDB" id="A0A496PGS3"/>
<name>A0A496PGS3_9MICC</name>
<comment type="caution">
    <text evidence="4">The sequence shown here is derived from an EMBL/GenBank/DDBJ whole genome shotgun (WGS) entry which is preliminary data.</text>
</comment>
<dbReference type="NCBIfam" id="TIGR00350">
    <property type="entry name" value="lytR_cpsA_psr"/>
    <property type="match status" value="1"/>
</dbReference>
<feature type="transmembrane region" description="Helical" evidence="2">
    <location>
        <begin position="22"/>
        <end position="45"/>
    </location>
</feature>
<evidence type="ECO:0000256" key="2">
    <source>
        <dbReference type="SAM" id="Phobius"/>
    </source>
</evidence>
<dbReference type="PANTHER" id="PTHR33392:SF6">
    <property type="entry name" value="POLYISOPRENYL-TEICHOIC ACID--PEPTIDOGLYCAN TEICHOIC ACID TRANSFERASE TAGU"/>
    <property type="match status" value="1"/>
</dbReference>
<evidence type="ECO:0000313" key="4">
    <source>
        <dbReference type="EMBL" id="RKW69677.1"/>
    </source>
</evidence>
<feature type="domain" description="Cell envelope-related transcriptional attenuator" evidence="3">
    <location>
        <begin position="106"/>
        <end position="252"/>
    </location>
</feature>
<dbReference type="InterPro" id="IPR004474">
    <property type="entry name" value="LytR_CpsA_psr"/>
</dbReference>
<protein>
    <submittedName>
        <fullName evidence="4">LytR family transcriptional regulator</fullName>
    </submittedName>
</protein>
<dbReference type="EMBL" id="QQXL01000007">
    <property type="protein sequence ID" value="RKW69677.1"/>
    <property type="molecule type" value="Genomic_DNA"/>
</dbReference>
<dbReference type="Proteomes" id="UP000273119">
    <property type="component" value="Unassembled WGS sequence"/>
</dbReference>
<dbReference type="Pfam" id="PF03816">
    <property type="entry name" value="LytR_cpsA_psr"/>
    <property type="match status" value="1"/>
</dbReference>
<keyword evidence="2" id="KW-0812">Transmembrane</keyword>
<evidence type="ECO:0000259" key="3">
    <source>
        <dbReference type="Pfam" id="PF03816"/>
    </source>
</evidence>
<gene>
    <name evidence="4" type="ORF">DWQ67_11285</name>
</gene>
<evidence type="ECO:0000313" key="5">
    <source>
        <dbReference type="Proteomes" id="UP000273119"/>
    </source>
</evidence>
<organism evidence="4 5">
    <name type="scientific">Galactobacter caseinivorans</name>
    <dbReference type="NCBI Taxonomy" id="2676123"/>
    <lineage>
        <taxon>Bacteria</taxon>
        <taxon>Bacillati</taxon>
        <taxon>Actinomycetota</taxon>
        <taxon>Actinomycetes</taxon>
        <taxon>Micrococcales</taxon>
        <taxon>Micrococcaceae</taxon>
        <taxon>Galactobacter</taxon>
    </lineage>
</organism>
<dbReference type="RefSeq" id="WP_121485723.1">
    <property type="nucleotide sequence ID" value="NZ_QQXL01000007.1"/>
</dbReference>
<proteinExistence type="inferred from homology"/>
<keyword evidence="5" id="KW-1185">Reference proteome</keyword>
<dbReference type="Gene3D" id="3.40.630.190">
    <property type="entry name" value="LCP protein"/>
    <property type="match status" value="1"/>
</dbReference>
<sequence length="353" mass="38995">MADDAQTSGYVPRRFHRRPRKVVRVILLSALVLVVTVVGVGGAYASKLQQAFASATLVEKTDILPTYEGQPFKDPGDGSRNILLLGADKSEDGTELDLTATGTTQRSDSMMLVHIPQNRKGIYVMSIMRDTYVQIPDGHGRAKINSAMQFGGVPLLRKTIESMMDVHIDNVAALDFNSFKGLTKAIGGVTVDNPIDWCTDSGKEYCFKKGKEQIEGQRALRWVRERHAFLTGDYQRVKNQQQFIKQVFKKLMSSEVMGNPNKIADVAKQVMPFVTMDNELGDEQVLIGLGMQMTSLRASDIHSFTLPNAGTGQVGAQSVVLNSPEWDRKLGKAMRGDSMETLYKSLPSEFKGD</sequence>
<reference evidence="4 5" key="1">
    <citation type="submission" date="2018-07" db="EMBL/GenBank/DDBJ databases">
        <title>Arthrobacter sp. nov., isolated from raw cow's milk with high bacterial count.</title>
        <authorList>
            <person name="Hahne J."/>
            <person name="Isele D."/>
            <person name="Lipski A."/>
        </authorList>
    </citation>
    <scope>NUCLEOTIDE SEQUENCE [LARGE SCALE GENOMIC DNA]</scope>
    <source>
        <strain evidence="4 5">JZ R-183</strain>
    </source>
</reference>
<keyword evidence="2" id="KW-0472">Membrane</keyword>
<comment type="similarity">
    <text evidence="1">Belongs to the LytR/CpsA/Psr (LCP) family.</text>
</comment>
<keyword evidence="2" id="KW-1133">Transmembrane helix</keyword>
<accession>A0A496PGS3</accession>
<dbReference type="PANTHER" id="PTHR33392">
    <property type="entry name" value="POLYISOPRENYL-TEICHOIC ACID--PEPTIDOGLYCAN TEICHOIC ACID TRANSFERASE TAGU"/>
    <property type="match status" value="1"/>
</dbReference>
<evidence type="ECO:0000256" key="1">
    <source>
        <dbReference type="ARBA" id="ARBA00006068"/>
    </source>
</evidence>
<dbReference type="InterPro" id="IPR050922">
    <property type="entry name" value="LytR/CpsA/Psr_CW_biosynth"/>
</dbReference>